<dbReference type="Pfam" id="PF00172">
    <property type="entry name" value="Zn_clus"/>
    <property type="match status" value="1"/>
</dbReference>
<dbReference type="GO" id="GO:0003677">
    <property type="term" value="F:DNA binding"/>
    <property type="evidence" value="ECO:0007669"/>
    <property type="project" value="InterPro"/>
</dbReference>
<evidence type="ECO:0000256" key="1">
    <source>
        <dbReference type="ARBA" id="ARBA00004123"/>
    </source>
</evidence>
<keyword evidence="3" id="KW-0805">Transcription regulation</keyword>
<protein>
    <recommendedName>
        <fullName evidence="7">Zn(2)-C6 fungal-type domain-containing protein</fullName>
    </recommendedName>
</protein>
<proteinExistence type="predicted"/>
<feature type="compositionally biased region" description="Acidic residues" evidence="6">
    <location>
        <begin position="1"/>
        <end position="14"/>
    </location>
</feature>
<dbReference type="PANTHER" id="PTHR47338:SF23">
    <property type="entry name" value="ZN(II)2CYS6 TRANSCRIPTION FACTOR (EUROFUNG)"/>
    <property type="match status" value="1"/>
</dbReference>
<dbReference type="InterPro" id="IPR036864">
    <property type="entry name" value="Zn2-C6_fun-type_DNA-bd_sf"/>
</dbReference>
<dbReference type="PROSITE" id="PS50048">
    <property type="entry name" value="ZN2_CY6_FUNGAL_2"/>
    <property type="match status" value="1"/>
</dbReference>
<feature type="region of interest" description="Disordered" evidence="6">
    <location>
        <begin position="140"/>
        <end position="165"/>
    </location>
</feature>
<dbReference type="InterPro" id="IPR001138">
    <property type="entry name" value="Zn2Cys6_DnaBD"/>
</dbReference>
<feature type="compositionally biased region" description="Basic and acidic residues" evidence="6">
    <location>
        <begin position="156"/>
        <end position="165"/>
    </location>
</feature>
<keyword evidence="5" id="KW-0539">Nucleus</keyword>
<dbReference type="PANTHER" id="PTHR47338">
    <property type="entry name" value="ZN(II)2CYS6 TRANSCRIPTION FACTOR (EUROFUNG)-RELATED"/>
    <property type="match status" value="1"/>
</dbReference>
<comment type="subcellular location">
    <subcellularLocation>
        <location evidence="1">Nucleus</location>
    </subcellularLocation>
</comment>
<dbReference type="OrthoDB" id="4456959at2759"/>
<organism evidence="8 9">
    <name type="scientific">Didymella exigua CBS 183.55</name>
    <dbReference type="NCBI Taxonomy" id="1150837"/>
    <lineage>
        <taxon>Eukaryota</taxon>
        <taxon>Fungi</taxon>
        <taxon>Dikarya</taxon>
        <taxon>Ascomycota</taxon>
        <taxon>Pezizomycotina</taxon>
        <taxon>Dothideomycetes</taxon>
        <taxon>Pleosporomycetidae</taxon>
        <taxon>Pleosporales</taxon>
        <taxon>Pleosporineae</taxon>
        <taxon>Didymellaceae</taxon>
        <taxon>Didymella</taxon>
    </lineage>
</organism>
<dbReference type="SUPFAM" id="SSF57701">
    <property type="entry name" value="Zn2/Cys6 DNA-binding domain"/>
    <property type="match status" value="1"/>
</dbReference>
<gene>
    <name evidence="8" type="ORF">M421DRAFT_100364</name>
</gene>
<dbReference type="PROSITE" id="PS00463">
    <property type="entry name" value="ZN2_CY6_FUNGAL_1"/>
    <property type="match status" value="1"/>
</dbReference>
<sequence>MNELDDASDLEEVDVSNGRNQQRPDDSAGPACQACRKKKAKCSRETPCSQCIKNGTSCLYDKDKGRPGMKAGAIERLTRRLDVLENMFLGQGLLWQQVWNAPQSQHNQQSPPISIRSDLSGGTEQVRQFLESLGQKRARIDDHDISTGPNTKKKPRTQDAQHRLQTERSQSAFANFESIPADLLDSLVEIYFARIHPWIPVLHVRQFRRQLNSESRDDAGTILCAITSTCVRFSDNVRFGTAAERFQLAQSCRQSVILQSMESFSVTNLQALIICAFDIIGSGRGPSAWSIVGSMARTVEQLQLSIEDEDPQHMPSETKVLVKRMKFLRPCQTWSEREERCRVFWNVFLMDRFCSVTTGWNVCLTSAEVRRRLPCEGALWEEGNPLHILTPFFGVSGPPEQASSQLPNSRSETADQASLGGFAYCIEATENLSLVTSFFLQQAVDVARVHDIQVWLMRFKQLDLRLIQWKLYLPERWRQACALNDDGNMDPNLTLAHITHNTAVVLLHQGIAYPSSEWQSVPINLPSASSADTCLAAAIEVSIIAEELLRNTDFLTNPQFAFCLFVCGRMLIAHSFYCQNQLPLALDNLVNSLHEMSRRWNGLHSASTENLASKFALRLEHARKSGLEHADMRQAAYFEDQAPSVAVSPRPDENNARGDVYKHSSLHHSLGTFGEVLPLPVCQGESPDSITLAFPPLPLAFEAQSTSEVQGRVPPAVMLNGEMQDPGAQYHQDAHLPSEAPLGNNITFENMASYLDYPFLPDQRVSAFSNPQGM</sequence>
<dbReference type="GO" id="GO:0006351">
    <property type="term" value="P:DNA-templated transcription"/>
    <property type="evidence" value="ECO:0007669"/>
    <property type="project" value="InterPro"/>
</dbReference>
<dbReference type="EMBL" id="ML978966">
    <property type="protein sequence ID" value="KAF1929219.1"/>
    <property type="molecule type" value="Genomic_DNA"/>
</dbReference>
<evidence type="ECO:0000256" key="6">
    <source>
        <dbReference type="SAM" id="MobiDB-lite"/>
    </source>
</evidence>
<feature type="domain" description="Zn(2)-C6 fungal-type" evidence="7">
    <location>
        <begin position="31"/>
        <end position="60"/>
    </location>
</feature>
<dbReference type="CDD" id="cd00067">
    <property type="entry name" value="GAL4"/>
    <property type="match status" value="1"/>
</dbReference>
<dbReference type="InterPro" id="IPR007219">
    <property type="entry name" value="XnlR_reg_dom"/>
</dbReference>
<evidence type="ECO:0000256" key="2">
    <source>
        <dbReference type="ARBA" id="ARBA00022723"/>
    </source>
</evidence>
<reference evidence="8" key="1">
    <citation type="journal article" date="2020" name="Stud. Mycol.">
        <title>101 Dothideomycetes genomes: a test case for predicting lifestyles and emergence of pathogens.</title>
        <authorList>
            <person name="Haridas S."/>
            <person name="Albert R."/>
            <person name="Binder M."/>
            <person name="Bloem J."/>
            <person name="Labutti K."/>
            <person name="Salamov A."/>
            <person name="Andreopoulos B."/>
            <person name="Baker S."/>
            <person name="Barry K."/>
            <person name="Bills G."/>
            <person name="Bluhm B."/>
            <person name="Cannon C."/>
            <person name="Castanera R."/>
            <person name="Culley D."/>
            <person name="Daum C."/>
            <person name="Ezra D."/>
            <person name="Gonzalez J."/>
            <person name="Henrissat B."/>
            <person name="Kuo A."/>
            <person name="Liang C."/>
            <person name="Lipzen A."/>
            <person name="Lutzoni F."/>
            <person name="Magnuson J."/>
            <person name="Mondo S."/>
            <person name="Nolan M."/>
            <person name="Ohm R."/>
            <person name="Pangilinan J."/>
            <person name="Park H.-J."/>
            <person name="Ramirez L."/>
            <person name="Alfaro M."/>
            <person name="Sun H."/>
            <person name="Tritt A."/>
            <person name="Yoshinaga Y."/>
            <person name="Zwiers L.-H."/>
            <person name="Turgeon B."/>
            <person name="Goodwin S."/>
            <person name="Spatafora J."/>
            <person name="Crous P."/>
            <person name="Grigoriev I."/>
        </authorList>
    </citation>
    <scope>NUCLEOTIDE SEQUENCE</scope>
    <source>
        <strain evidence="8">CBS 183.55</strain>
    </source>
</reference>
<evidence type="ECO:0000313" key="9">
    <source>
        <dbReference type="Proteomes" id="UP000800082"/>
    </source>
</evidence>
<dbReference type="InterPro" id="IPR050815">
    <property type="entry name" value="TF_fung"/>
</dbReference>
<dbReference type="AlphaFoldDB" id="A0A6A5RNI8"/>
<name>A0A6A5RNI8_9PLEO</name>
<keyword evidence="2" id="KW-0479">Metal-binding</keyword>
<dbReference type="Pfam" id="PF04082">
    <property type="entry name" value="Fungal_trans"/>
    <property type="match status" value="1"/>
</dbReference>
<evidence type="ECO:0000256" key="4">
    <source>
        <dbReference type="ARBA" id="ARBA00023163"/>
    </source>
</evidence>
<dbReference type="GeneID" id="54344151"/>
<dbReference type="Gene3D" id="4.10.240.10">
    <property type="entry name" value="Zn(2)-C6 fungal-type DNA-binding domain"/>
    <property type="match status" value="1"/>
</dbReference>
<feature type="region of interest" description="Disordered" evidence="6">
    <location>
        <begin position="1"/>
        <end position="31"/>
    </location>
</feature>
<keyword evidence="9" id="KW-1185">Reference proteome</keyword>
<dbReference type="CDD" id="cd12148">
    <property type="entry name" value="fungal_TF_MHR"/>
    <property type="match status" value="1"/>
</dbReference>
<evidence type="ECO:0000259" key="7">
    <source>
        <dbReference type="PROSITE" id="PS50048"/>
    </source>
</evidence>
<dbReference type="SMART" id="SM00066">
    <property type="entry name" value="GAL4"/>
    <property type="match status" value="1"/>
</dbReference>
<accession>A0A6A5RNI8</accession>
<dbReference type="RefSeq" id="XP_033449467.1">
    <property type="nucleotide sequence ID" value="XM_033586505.1"/>
</dbReference>
<dbReference type="GO" id="GO:0000981">
    <property type="term" value="F:DNA-binding transcription factor activity, RNA polymerase II-specific"/>
    <property type="evidence" value="ECO:0007669"/>
    <property type="project" value="InterPro"/>
</dbReference>
<keyword evidence="4" id="KW-0804">Transcription</keyword>
<dbReference type="SMART" id="SM00906">
    <property type="entry name" value="Fungal_trans"/>
    <property type="match status" value="1"/>
</dbReference>
<dbReference type="GO" id="GO:0005634">
    <property type="term" value="C:nucleus"/>
    <property type="evidence" value="ECO:0007669"/>
    <property type="project" value="UniProtKB-SubCell"/>
</dbReference>
<evidence type="ECO:0000256" key="3">
    <source>
        <dbReference type="ARBA" id="ARBA00023015"/>
    </source>
</evidence>
<dbReference type="GO" id="GO:0008270">
    <property type="term" value="F:zinc ion binding"/>
    <property type="evidence" value="ECO:0007669"/>
    <property type="project" value="InterPro"/>
</dbReference>
<evidence type="ECO:0000313" key="8">
    <source>
        <dbReference type="EMBL" id="KAF1929219.1"/>
    </source>
</evidence>
<evidence type="ECO:0000256" key="5">
    <source>
        <dbReference type="ARBA" id="ARBA00023242"/>
    </source>
</evidence>
<dbReference type="Proteomes" id="UP000800082">
    <property type="component" value="Unassembled WGS sequence"/>
</dbReference>